<keyword evidence="4" id="KW-1185">Reference proteome</keyword>
<gene>
    <name evidence="3" type="ORF">GQF03_09965</name>
</gene>
<dbReference type="AlphaFoldDB" id="A0A845MFM9"/>
<organism evidence="3 4">
    <name type="scientific">Sneathiella chungangensis</name>
    <dbReference type="NCBI Taxonomy" id="1418234"/>
    <lineage>
        <taxon>Bacteria</taxon>
        <taxon>Pseudomonadati</taxon>
        <taxon>Pseudomonadota</taxon>
        <taxon>Alphaproteobacteria</taxon>
        <taxon>Sneathiellales</taxon>
        <taxon>Sneathiellaceae</taxon>
        <taxon>Sneathiella</taxon>
    </lineage>
</organism>
<feature type="domain" description="DUF5681" evidence="2">
    <location>
        <begin position="13"/>
        <end position="87"/>
    </location>
</feature>
<dbReference type="InterPro" id="IPR043736">
    <property type="entry name" value="DUF5681"/>
</dbReference>
<evidence type="ECO:0000313" key="3">
    <source>
        <dbReference type="EMBL" id="MZR22659.1"/>
    </source>
</evidence>
<dbReference type="Pfam" id="PF18932">
    <property type="entry name" value="DUF5681"/>
    <property type="match status" value="1"/>
</dbReference>
<evidence type="ECO:0000256" key="1">
    <source>
        <dbReference type="SAM" id="MobiDB-lite"/>
    </source>
</evidence>
<feature type="region of interest" description="Disordered" evidence="1">
    <location>
        <begin position="1"/>
        <end position="34"/>
    </location>
</feature>
<accession>A0A845MFM9</accession>
<dbReference type="RefSeq" id="WP_161339120.1">
    <property type="nucleotide sequence ID" value="NZ_JBHSDG010000004.1"/>
</dbReference>
<evidence type="ECO:0000259" key="2">
    <source>
        <dbReference type="Pfam" id="PF18932"/>
    </source>
</evidence>
<dbReference type="Proteomes" id="UP000445696">
    <property type="component" value="Unassembled WGS sequence"/>
</dbReference>
<name>A0A845MFM9_9PROT</name>
<dbReference type="OrthoDB" id="2086138at2"/>
<dbReference type="EMBL" id="WTVA01000004">
    <property type="protein sequence ID" value="MZR22659.1"/>
    <property type="molecule type" value="Genomic_DNA"/>
</dbReference>
<sequence>MSDDDIGYKKPPKKHQFKPGQSGNKKGRPKGAKNLKTDLMEELGEMITIKEGGKPKKISKQRAVLKSLAVKAVQGDPRAANTLLTMTIKLLTDEGEITEEQELTATDKAVLDAFTAKIISRTKFMEKSDEE</sequence>
<reference evidence="3 4" key="1">
    <citation type="journal article" date="2014" name="Int. J. Syst. Evol. Microbiol.">
        <title>Sneathiella chungangensis sp. nov., isolated from a marine sand, and emended description of the genus Sneathiella.</title>
        <authorList>
            <person name="Siamphan C."/>
            <person name="Kim H."/>
            <person name="Lee J.S."/>
            <person name="Kim W."/>
        </authorList>
    </citation>
    <scope>NUCLEOTIDE SEQUENCE [LARGE SCALE GENOMIC DNA]</scope>
    <source>
        <strain evidence="3 4">KCTC 32476</strain>
    </source>
</reference>
<protein>
    <recommendedName>
        <fullName evidence="2">DUF5681 domain-containing protein</fullName>
    </recommendedName>
</protein>
<proteinExistence type="predicted"/>
<comment type="caution">
    <text evidence="3">The sequence shown here is derived from an EMBL/GenBank/DDBJ whole genome shotgun (WGS) entry which is preliminary data.</text>
</comment>
<evidence type="ECO:0000313" key="4">
    <source>
        <dbReference type="Proteomes" id="UP000445696"/>
    </source>
</evidence>